<dbReference type="EMBL" id="VFIP01000013">
    <property type="protein sequence ID" value="TWR95539.1"/>
    <property type="molecule type" value="Genomic_DNA"/>
</dbReference>
<dbReference type="InterPro" id="IPR012338">
    <property type="entry name" value="Beta-lactam/transpept-like"/>
</dbReference>
<evidence type="ECO:0000259" key="1">
    <source>
        <dbReference type="Pfam" id="PF00144"/>
    </source>
</evidence>
<dbReference type="InterPro" id="IPR050789">
    <property type="entry name" value="Diverse_Enzym_Activities"/>
</dbReference>
<evidence type="ECO:0000313" key="2">
    <source>
        <dbReference type="EMBL" id="TWR95539.1"/>
    </source>
</evidence>
<feature type="domain" description="Beta-lactamase-related" evidence="1">
    <location>
        <begin position="37"/>
        <end position="313"/>
    </location>
</feature>
<reference evidence="2 3" key="1">
    <citation type="submission" date="2019-06" db="EMBL/GenBank/DDBJ databases">
        <title>Pseudomonas bimorpha sp. nov. isolated from bovine raw milk and skim milk concentrate.</title>
        <authorList>
            <person name="Hofmann K."/>
            <person name="Huptas C."/>
            <person name="Doll E."/>
            <person name="Scherer S."/>
            <person name="Wenning M."/>
        </authorList>
    </citation>
    <scope>NUCLEOTIDE SEQUENCE [LARGE SCALE GENOMIC DNA]</scope>
    <source>
        <strain evidence="2 3">DSM 108990</strain>
    </source>
</reference>
<dbReference type="GO" id="GO:0016787">
    <property type="term" value="F:hydrolase activity"/>
    <property type="evidence" value="ECO:0007669"/>
    <property type="project" value="UniProtKB-KW"/>
</dbReference>
<accession>A0A5C5PYP6</accession>
<sequence>MTDMHLPRALPCEKGVDARGISDFIEAVNAAGLELHSFMLYRAGAVVAEAYWSPYRADRPHVQHSATKSWAATAVGLLVDDGCLSLDDKVVGFFPDDCPSVISDNLAAMTIRDLLTMRTGHQRGISGGAWRGLQDSWVKAFLAEPVADRPGEHFIYSSGSSFMLSAIATRVSGKTLHELCAERLFRPMGMGRIDWDMAPGGYNTGGNGLTCTTEDSLKFGVLHLNRGQWLGQQLLSGQWVDEATRNHVEHVWMGEFDGKRFLGREEGGQGAVAKRDGYGYQWWMTRHGGYYASGVFGQQCIVLPDQQTVIAFTCGLPLGERRLHTLMWEHLFPALDIPVRLPGLAEQQLQALIKRLQLPELAGACESPARSLLQGRFAIEPNEDQVTHVSFDFSAGACEFTLSDHRGTHRIAVGLAQGIESQTSMTGNYLHHQYQPDLTPVVAQGRWTAEHEFTMNWRFVETAFSDRVVCRVEQGQLFVDRSVNANAGPLLRPTLTGTPVQ</sequence>
<dbReference type="RefSeq" id="WP_146426020.1">
    <property type="nucleotide sequence ID" value="NZ_VFIP01000013.1"/>
</dbReference>
<gene>
    <name evidence="2" type="ORF">FJD37_09140</name>
</gene>
<evidence type="ECO:0000313" key="3">
    <source>
        <dbReference type="Proteomes" id="UP000317901"/>
    </source>
</evidence>
<dbReference type="Proteomes" id="UP000317901">
    <property type="component" value="Unassembled WGS sequence"/>
</dbReference>
<dbReference type="Gene3D" id="3.40.710.10">
    <property type="entry name" value="DD-peptidase/beta-lactamase superfamily"/>
    <property type="match status" value="1"/>
</dbReference>
<protein>
    <submittedName>
        <fullName evidence="2">Serine hydrolase</fullName>
    </submittedName>
</protein>
<comment type="caution">
    <text evidence="2">The sequence shown here is derived from an EMBL/GenBank/DDBJ whole genome shotgun (WGS) entry which is preliminary data.</text>
</comment>
<dbReference type="SUPFAM" id="SSF56601">
    <property type="entry name" value="beta-lactamase/transpeptidase-like"/>
    <property type="match status" value="1"/>
</dbReference>
<dbReference type="PANTHER" id="PTHR43283:SF7">
    <property type="entry name" value="BETA-LACTAMASE-RELATED DOMAIN-CONTAINING PROTEIN"/>
    <property type="match status" value="1"/>
</dbReference>
<dbReference type="Pfam" id="PF00144">
    <property type="entry name" value="Beta-lactamase"/>
    <property type="match status" value="1"/>
</dbReference>
<organism evidence="2 3">
    <name type="scientific">Pseudomonas saxonica</name>
    <dbReference type="NCBI Taxonomy" id="2600598"/>
    <lineage>
        <taxon>Bacteria</taxon>
        <taxon>Pseudomonadati</taxon>
        <taxon>Pseudomonadota</taxon>
        <taxon>Gammaproteobacteria</taxon>
        <taxon>Pseudomonadales</taxon>
        <taxon>Pseudomonadaceae</taxon>
        <taxon>Pseudomonas</taxon>
    </lineage>
</organism>
<dbReference type="AlphaFoldDB" id="A0A5C5PYP6"/>
<keyword evidence="2" id="KW-0378">Hydrolase</keyword>
<dbReference type="PANTHER" id="PTHR43283">
    <property type="entry name" value="BETA-LACTAMASE-RELATED"/>
    <property type="match status" value="1"/>
</dbReference>
<name>A0A5C5PYP6_9PSED</name>
<dbReference type="InterPro" id="IPR001466">
    <property type="entry name" value="Beta-lactam-related"/>
</dbReference>
<dbReference type="OrthoDB" id="6963107at2"/>
<proteinExistence type="predicted"/>